<name>A0A183GG65_HELPZ</name>
<reference evidence="3" key="2">
    <citation type="submission" date="2019-09" db="UniProtKB">
        <authorList>
            <consortium name="WormBaseParasite"/>
        </authorList>
    </citation>
    <scope>IDENTIFICATION</scope>
</reference>
<evidence type="ECO:0000313" key="2">
    <source>
        <dbReference type="Proteomes" id="UP000050761"/>
    </source>
</evidence>
<accession>A0A183GG65</accession>
<gene>
    <name evidence="1" type="ORF">HPBE_LOCUS21442</name>
</gene>
<accession>A0A3P8CZR4</accession>
<protein>
    <submittedName>
        <fullName evidence="1 3">Uncharacterized protein</fullName>
    </submittedName>
</protein>
<organism evidence="2 3">
    <name type="scientific">Heligmosomoides polygyrus</name>
    <name type="common">Parasitic roundworm</name>
    <dbReference type="NCBI Taxonomy" id="6339"/>
    <lineage>
        <taxon>Eukaryota</taxon>
        <taxon>Metazoa</taxon>
        <taxon>Ecdysozoa</taxon>
        <taxon>Nematoda</taxon>
        <taxon>Chromadorea</taxon>
        <taxon>Rhabditida</taxon>
        <taxon>Rhabditina</taxon>
        <taxon>Rhabditomorpha</taxon>
        <taxon>Strongyloidea</taxon>
        <taxon>Heligmosomidae</taxon>
        <taxon>Heligmosomoides</taxon>
    </lineage>
</organism>
<dbReference type="EMBL" id="UZAH01033007">
    <property type="protein sequence ID" value="VDP25474.1"/>
    <property type="molecule type" value="Genomic_DNA"/>
</dbReference>
<sequence>METKAPEQMEANELEAANVGMETCPVDDPMLWHPGGVAAPVGSGPLRVERFRHIGLRLVDVLNVCFTADVICGGRREAFGVLLGRALIESRAL</sequence>
<evidence type="ECO:0000313" key="1">
    <source>
        <dbReference type="EMBL" id="VDP25474.1"/>
    </source>
</evidence>
<reference evidence="1 2" key="1">
    <citation type="submission" date="2018-11" db="EMBL/GenBank/DDBJ databases">
        <authorList>
            <consortium name="Pathogen Informatics"/>
        </authorList>
    </citation>
    <scope>NUCLEOTIDE SEQUENCE [LARGE SCALE GENOMIC DNA]</scope>
</reference>
<evidence type="ECO:0000313" key="3">
    <source>
        <dbReference type="WBParaSite" id="HPBE_0002144301-mRNA-1"/>
    </source>
</evidence>
<keyword evidence="2" id="KW-1185">Reference proteome</keyword>
<dbReference type="AlphaFoldDB" id="A0A183GG65"/>
<dbReference type="WBParaSite" id="HPBE_0002144301-mRNA-1">
    <property type="protein sequence ID" value="HPBE_0002144301-mRNA-1"/>
    <property type="gene ID" value="HPBE_0002144301"/>
</dbReference>
<proteinExistence type="predicted"/>
<dbReference type="Proteomes" id="UP000050761">
    <property type="component" value="Unassembled WGS sequence"/>
</dbReference>